<feature type="compositionally biased region" description="Low complexity" evidence="13">
    <location>
        <begin position="49"/>
        <end position="61"/>
    </location>
</feature>
<feature type="region of interest" description="Disordered" evidence="13">
    <location>
        <begin position="25"/>
        <end position="105"/>
    </location>
</feature>
<dbReference type="GO" id="GO:0050354">
    <property type="term" value="F:triokinase activity"/>
    <property type="evidence" value="ECO:0007669"/>
    <property type="project" value="UniProtKB-EC"/>
</dbReference>
<feature type="compositionally biased region" description="Low complexity" evidence="13">
    <location>
        <begin position="674"/>
        <end position="688"/>
    </location>
</feature>
<evidence type="ECO:0000256" key="9">
    <source>
        <dbReference type="ARBA" id="ARBA00047974"/>
    </source>
</evidence>
<comment type="catalytic activity">
    <reaction evidence="9">
        <text>D-glyceraldehyde + ATP = D-glyceraldehyde 3-phosphate + ADP + H(+)</text>
        <dbReference type="Rhea" id="RHEA:13941"/>
        <dbReference type="ChEBI" id="CHEBI:15378"/>
        <dbReference type="ChEBI" id="CHEBI:17378"/>
        <dbReference type="ChEBI" id="CHEBI:30616"/>
        <dbReference type="ChEBI" id="CHEBI:59776"/>
        <dbReference type="ChEBI" id="CHEBI:456216"/>
        <dbReference type="EC" id="2.7.1.28"/>
    </reaction>
</comment>
<organism evidence="16 17">
    <name type="scientific">Purpureocillium lilacinum</name>
    <name type="common">Paecilomyces lilacinus</name>
    <dbReference type="NCBI Taxonomy" id="33203"/>
    <lineage>
        <taxon>Eukaryota</taxon>
        <taxon>Fungi</taxon>
        <taxon>Dikarya</taxon>
        <taxon>Ascomycota</taxon>
        <taxon>Pezizomycotina</taxon>
        <taxon>Sordariomycetes</taxon>
        <taxon>Hypocreomycetidae</taxon>
        <taxon>Hypocreales</taxon>
        <taxon>Ophiocordycipitaceae</taxon>
        <taxon>Purpureocillium</taxon>
    </lineage>
</organism>
<evidence type="ECO:0000256" key="2">
    <source>
        <dbReference type="ARBA" id="ARBA00004778"/>
    </source>
</evidence>
<evidence type="ECO:0000256" key="10">
    <source>
        <dbReference type="ARBA" id="ARBA00048898"/>
    </source>
</evidence>
<evidence type="ECO:0000256" key="13">
    <source>
        <dbReference type="SAM" id="MobiDB-lite"/>
    </source>
</evidence>
<evidence type="ECO:0000313" key="17">
    <source>
        <dbReference type="Proteomes" id="UP000078240"/>
    </source>
</evidence>
<feature type="region of interest" description="Disordered" evidence="13">
    <location>
        <begin position="652"/>
        <end position="689"/>
    </location>
</feature>
<dbReference type="AlphaFoldDB" id="A0A179GE20"/>
<evidence type="ECO:0000256" key="8">
    <source>
        <dbReference type="ARBA" id="ARBA00022840"/>
    </source>
</evidence>
<keyword evidence="8" id="KW-0067">ATP-binding</keyword>
<dbReference type="EMBL" id="LSBH01000007">
    <property type="protein sequence ID" value="OAQ76076.1"/>
    <property type="molecule type" value="Genomic_DNA"/>
</dbReference>
<dbReference type="InterPro" id="IPR050861">
    <property type="entry name" value="Dihydroxyacetone_Kinase"/>
</dbReference>
<evidence type="ECO:0000259" key="15">
    <source>
        <dbReference type="PROSITE" id="PS51481"/>
    </source>
</evidence>
<evidence type="ECO:0000313" key="16">
    <source>
        <dbReference type="EMBL" id="OAQ76076.1"/>
    </source>
</evidence>
<dbReference type="FunFam" id="1.25.40.340:FF:000001">
    <property type="entry name" value="Dihydroxyacetone kinase 1"/>
    <property type="match status" value="1"/>
</dbReference>
<evidence type="ECO:0000256" key="12">
    <source>
        <dbReference type="PIRSR" id="PIRSR612734-2"/>
    </source>
</evidence>
<name>A0A179GE20_PURLI</name>
<dbReference type="NCBIfam" id="TIGR02361">
    <property type="entry name" value="dak_ATP"/>
    <property type="match status" value="1"/>
</dbReference>
<dbReference type="GO" id="GO:0005524">
    <property type="term" value="F:ATP binding"/>
    <property type="evidence" value="ECO:0007669"/>
    <property type="project" value="UniProtKB-KW"/>
</dbReference>
<dbReference type="GO" id="GO:0019588">
    <property type="term" value="P:anaerobic glycerol catabolic process"/>
    <property type="evidence" value="ECO:0007669"/>
    <property type="project" value="UniProtKB-UniPathway"/>
</dbReference>
<dbReference type="Pfam" id="PF02733">
    <property type="entry name" value="Dak1"/>
    <property type="match status" value="1"/>
</dbReference>
<dbReference type="InterPro" id="IPR004007">
    <property type="entry name" value="DhaL_dom"/>
</dbReference>
<keyword evidence="5" id="KW-0547">Nucleotide-binding</keyword>
<feature type="compositionally biased region" description="Gly residues" evidence="13">
    <location>
        <begin position="222"/>
        <end position="239"/>
    </location>
</feature>
<reference evidence="16 17" key="1">
    <citation type="submission" date="2016-01" db="EMBL/GenBank/DDBJ databases">
        <title>Biosynthesis of antibiotic leucinostatins and their inhibition on Phytophthora in bio-control Purpureocillium lilacinum.</title>
        <authorList>
            <person name="Wang G."/>
            <person name="Liu Z."/>
            <person name="Lin R."/>
            <person name="Li E."/>
            <person name="Mao Z."/>
            <person name="Ling J."/>
            <person name="Yin W."/>
            <person name="Xie B."/>
        </authorList>
    </citation>
    <scope>NUCLEOTIDE SEQUENCE [LARGE SCALE GENOMIC DNA]</scope>
    <source>
        <strain evidence="16">PLBJ-1</strain>
    </source>
</reference>
<evidence type="ECO:0000256" key="6">
    <source>
        <dbReference type="ARBA" id="ARBA00022777"/>
    </source>
</evidence>
<feature type="compositionally biased region" description="Low complexity" evidence="13">
    <location>
        <begin position="25"/>
        <end position="42"/>
    </location>
</feature>
<dbReference type="GO" id="GO:0005829">
    <property type="term" value="C:cytosol"/>
    <property type="evidence" value="ECO:0007669"/>
    <property type="project" value="TreeGrafter"/>
</dbReference>
<dbReference type="PROSITE" id="PS51481">
    <property type="entry name" value="DHAK"/>
    <property type="match status" value="1"/>
</dbReference>
<feature type="compositionally biased region" description="Basic and acidic residues" evidence="13">
    <location>
        <begin position="88"/>
        <end position="99"/>
    </location>
</feature>
<dbReference type="Gene3D" id="3.40.50.10440">
    <property type="entry name" value="Dihydroxyacetone kinase, domain 1"/>
    <property type="match status" value="1"/>
</dbReference>
<feature type="active site" description="Tele-hemiaminal-histidine intermediate" evidence="11">
    <location>
        <position position="533"/>
    </location>
</feature>
<dbReference type="PANTHER" id="PTHR28629:SF14">
    <property type="entry name" value="DIHYDROXYACETONE KINASE 1"/>
    <property type="match status" value="1"/>
</dbReference>
<dbReference type="GO" id="GO:0004371">
    <property type="term" value="F:glycerone kinase activity"/>
    <property type="evidence" value="ECO:0007669"/>
    <property type="project" value="UniProtKB-EC"/>
</dbReference>
<feature type="compositionally biased region" description="Acidic residues" evidence="13">
    <location>
        <begin position="279"/>
        <end position="301"/>
    </location>
</feature>
<feature type="compositionally biased region" description="Polar residues" evidence="13">
    <location>
        <begin position="194"/>
        <end position="204"/>
    </location>
</feature>
<protein>
    <submittedName>
        <fullName evidence="16">Dihydroxyacetone kinase (DakA)</fullName>
    </submittedName>
</protein>
<dbReference type="InterPro" id="IPR012734">
    <property type="entry name" value="DhaK_ATP"/>
</dbReference>
<comment type="similarity">
    <text evidence="3">Belongs to the dihydroxyacetone kinase (DAK) family.</text>
</comment>
<feature type="region of interest" description="Disordered" evidence="13">
    <location>
        <begin position="185"/>
        <end position="301"/>
    </location>
</feature>
<feature type="compositionally biased region" description="Basic and acidic residues" evidence="13">
    <location>
        <begin position="205"/>
        <end position="214"/>
    </location>
</feature>
<evidence type="ECO:0000256" key="5">
    <source>
        <dbReference type="ARBA" id="ARBA00022741"/>
    </source>
</evidence>
<dbReference type="PROSITE" id="PS51480">
    <property type="entry name" value="DHAL"/>
    <property type="match status" value="1"/>
</dbReference>
<evidence type="ECO:0000259" key="14">
    <source>
        <dbReference type="PROSITE" id="PS51480"/>
    </source>
</evidence>
<dbReference type="Proteomes" id="UP000078240">
    <property type="component" value="Unassembled WGS sequence"/>
</dbReference>
<comment type="catalytic activity">
    <reaction evidence="10">
        <text>dihydroxyacetone + ATP = dihydroxyacetone phosphate + ADP + H(+)</text>
        <dbReference type="Rhea" id="RHEA:15773"/>
        <dbReference type="ChEBI" id="CHEBI:15378"/>
        <dbReference type="ChEBI" id="CHEBI:16016"/>
        <dbReference type="ChEBI" id="CHEBI:30616"/>
        <dbReference type="ChEBI" id="CHEBI:57642"/>
        <dbReference type="ChEBI" id="CHEBI:456216"/>
        <dbReference type="EC" id="2.7.1.29"/>
    </reaction>
</comment>
<evidence type="ECO:0000256" key="7">
    <source>
        <dbReference type="ARBA" id="ARBA00022798"/>
    </source>
</evidence>
<comment type="function">
    <text evidence="1">Catalyzes both the phosphorylation of dihydroxyacetone and of glyceraldehyde.</text>
</comment>
<dbReference type="UniPathway" id="UPA00617">
    <property type="reaction ID" value="UER00669"/>
</dbReference>
<dbReference type="SUPFAM" id="SSF82549">
    <property type="entry name" value="DAK1/DegV-like"/>
    <property type="match status" value="1"/>
</dbReference>
<dbReference type="InterPro" id="IPR004006">
    <property type="entry name" value="DhaK_dom"/>
</dbReference>
<keyword evidence="4" id="KW-0808">Transferase</keyword>
<comment type="caution">
    <text evidence="16">The sequence shown here is derived from an EMBL/GenBank/DDBJ whole genome shotgun (WGS) entry which is preliminary data.</text>
</comment>
<sequence length="894" mass="94610">MPAKYVYMDYEREACGYPAELAARPRTPAAAVAPASNSSNNYYGGGGSSSSSSSSNITGSNDCHGMEGEGLDGKPIPQARRPSEGNSGDEKEKGEDKKGKQPMLSIRQRWAMRAKDDDDERAARAARTMRAILPLVDNPNCEEKLRPRPVGDEAMFEDPELILSRTVDGRIVEVRCGGAKRKMFGRMQIRRRSQGLNPYTGEPSQRSHLERYPTQDEMQLPGQGGSGGGGGGGGSGEGEGAWRPPRITMTPKTAGAEEGEEEEEEEEEYDSERTLVGTESEDEYESDSDEEDEEEAEEVEVDSPLYRLWFTKHFSNDASALVAAALRASTYTNPSLALSPSQKTVILRDDDSSSQHAVALLSGGGSGHEPSFAGFVGRGFLSAAVAGSVFASPSAEQVFRALKVLGAKQPDRGILVVIMNYTGDILHFGMAVEKARAEGIKVEQLVVGDDVGVGRKRGGRIGRRGLAGTVLVQKIAAAAAAQGASLEDVRRIASQVADNTATVGASLAHVHVPGREIVPDELGQDIEIGMGIHNEEGFGRVKTDLSGLVSTMLKQLLDQSDSDRAYINVAPSDKIVVMVNNLGGISVLEQGAITTEVVEQLATTYKLTPTRLLSGTYMTSLNGMGFSITILKVADKSFVSLLDAPADAAGWSPPVRPENWQRGIDTSKSSDIQDAPSSEADDASSAPSNLTIDSQLATSKLTAGLNSLIAAEAQITKYDTLVGDGDCGLCLKTGAEAVLSHIQSSSSSDAIRLVRSIAHVVENSMDGTSGALYAIFMNALASGLQQSTASSGKQEVTPKIWAEGLKAALTSLAKYTPAQPGDRTVVDALAPFVETLASTLSLQSAVDAARKGCESTKGMEASLGRSVYVSVEGWNSCPDPGAYGLVKFLEGLLQ</sequence>
<gene>
    <name evidence="16" type="ORF">VFPBJ_08436</name>
</gene>
<dbReference type="InterPro" id="IPR036117">
    <property type="entry name" value="DhaL_dom_sf"/>
</dbReference>
<dbReference type="Gene3D" id="3.30.1180.20">
    <property type="entry name" value="Dihydroxyacetone kinase, domain 2"/>
    <property type="match status" value="1"/>
</dbReference>
<evidence type="ECO:0000256" key="4">
    <source>
        <dbReference type="ARBA" id="ARBA00022679"/>
    </source>
</evidence>
<keyword evidence="7" id="KW-0319">Glycerol metabolism</keyword>
<feature type="binding site" evidence="12">
    <location>
        <begin position="365"/>
        <end position="368"/>
    </location>
    <ligand>
        <name>substrate</name>
    </ligand>
</feature>
<dbReference type="FunFam" id="3.40.50.10440:FF:000001">
    <property type="entry name" value="Dihydroxyacetone kinase, DhaK subunit"/>
    <property type="match status" value="1"/>
</dbReference>
<dbReference type="SUPFAM" id="SSF101473">
    <property type="entry name" value="DhaL-like"/>
    <property type="match status" value="1"/>
</dbReference>
<feature type="compositionally biased region" description="Acidic residues" evidence="13">
    <location>
        <begin position="257"/>
        <end position="270"/>
    </location>
</feature>
<evidence type="ECO:0000256" key="3">
    <source>
        <dbReference type="ARBA" id="ARBA00008757"/>
    </source>
</evidence>
<feature type="binding site" evidence="12">
    <location>
        <position position="424"/>
    </location>
    <ligand>
        <name>substrate</name>
    </ligand>
</feature>
<keyword evidence="6 16" id="KW-0418">Kinase</keyword>
<dbReference type="SMART" id="SM01120">
    <property type="entry name" value="Dak2"/>
    <property type="match status" value="1"/>
</dbReference>
<feature type="domain" description="DhaK" evidence="15">
    <location>
        <begin position="317"/>
        <end position="651"/>
    </location>
</feature>
<proteinExistence type="inferred from homology"/>
<evidence type="ECO:0000256" key="1">
    <source>
        <dbReference type="ARBA" id="ARBA00003264"/>
    </source>
</evidence>
<comment type="pathway">
    <text evidence="2">Polyol metabolism; glycerol fermentation; glycerone phosphate from glycerol (oxidative route): step 2/2.</text>
</comment>
<evidence type="ECO:0000256" key="11">
    <source>
        <dbReference type="PIRSR" id="PIRSR612734-1"/>
    </source>
</evidence>
<dbReference type="Pfam" id="PF02734">
    <property type="entry name" value="Dak2"/>
    <property type="match status" value="1"/>
</dbReference>
<accession>A0A179GE20</accession>
<feature type="domain" description="DhaL" evidence="14">
    <location>
        <begin position="695"/>
        <end position="894"/>
    </location>
</feature>
<dbReference type="PANTHER" id="PTHR28629">
    <property type="entry name" value="TRIOKINASE/FMN CYCLASE"/>
    <property type="match status" value="1"/>
</dbReference>
<dbReference type="FunFam" id="3.30.1180.20:FF:000001">
    <property type="entry name" value="Dihydroxyacetone kinase 1"/>
    <property type="match status" value="1"/>
</dbReference>
<dbReference type="Gene3D" id="1.25.40.340">
    <property type="match status" value="1"/>
</dbReference>